<sequence>MPPTTMNKILLSLPPPVLQQSANLISFYFQHVRPLIPFVRKYIHRVILLILLANFKSLPGVFHAKMGLRIALVQLYSIRYGRAFRIKPTETSVVRERVWFDDLDLNFHFSNSSYGKNCDFGRVKYVTSLLGPSVLPYHPFQKMTFALGGNQMWFKKEIRLFQTYEIRTRLLSWNQKWFIIEHRMYTPSKGKTQTLCAIGLSKFVLKFSGGTWRGKTVPFLDALEMAGHDVRQLRVLEAKAKGSGGEDGNVVLWPREELRFEGYDGWTDRGAAVGNTLDLCEHLLLKQD</sequence>
<protein>
    <recommendedName>
        <fullName evidence="4">Thioesterase/thiol ester dehydrase-isomerase</fullName>
    </recommendedName>
</protein>
<dbReference type="PANTHER" id="PTHR12475:SF4">
    <property type="entry name" value="PROTEIN THEM6"/>
    <property type="match status" value="1"/>
</dbReference>
<keyword evidence="3" id="KW-1185">Reference proteome</keyword>
<dbReference type="PANTHER" id="PTHR12475">
    <property type="match status" value="1"/>
</dbReference>
<evidence type="ECO:0000313" key="2">
    <source>
        <dbReference type="EMBL" id="OAQ35442.1"/>
    </source>
</evidence>
<reference evidence="2 3" key="1">
    <citation type="submission" date="2016-05" db="EMBL/GenBank/DDBJ databases">
        <title>Genome sequencing reveals origins of a unique bacterial endosymbiosis in the earliest lineages of terrestrial Fungi.</title>
        <authorList>
            <consortium name="DOE Joint Genome Institute"/>
            <person name="Uehling J."/>
            <person name="Gryganskyi A."/>
            <person name="Hameed K."/>
            <person name="Tschaplinski T."/>
            <person name="Misztal P."/>
            <person name="Wu S."/>
            <person name="Desiro A."/>
            <person name="Vande Pol N."/>
            <person name="Du Z.-Y."/>
            <person name="Zienkiewicz A."/>
            <person name="Zienkiewicz K."/>
            <person name="Morin E."/>
            <person name="Tisserant E."/>
            <person name="Splivallo R."/>
            <person name="Hainaut M."/>
            <person name="Henrissat B."/>
            <person name="Ohm R."/>
            <person name="Kuo A."/>
            <person name="Yan J."/>
            <person name="Lipzen A."/>
            <person name="Nolan M."/>
            <person name="Labutti K."/>
            <person name="Barry K."/>
            <person name="Goldstein A."/>
            <person name="Labbe J."/>
            <person name="Schadt C."/>
            <person name="Tuskan G."/>
            <person name="Grigoriev I."/>
            <person name="Martin F."/>
            <person name="Vilgalys R."/>
            <person name="Bonito G."/>
        </authorList>
    </citation>
    <scope>NUCLEOTIDE SEQUENCE [LARGE SCALE GENOMIC DNA]</scope>
    <source>
        <strain evidence="2 3">AG-77</strain>
    </source>
</reference>
<dbReference type="OrthoDB" id="265761at2759"/>
<dbReference type="CDD" id="cd00586">
    <property type="entry name" value="4HBT"/>
    <property type="match status" value="1"/>
</dbReference>
<dbReference type="Gene3D" id="3.10.129.10">
    <property type="entry name" value="Hotdog Thioesterase"/>
    <property type="match status" value="1"/>
</dbReference>
<organism evidence="2 3">
    <name type="scientific">Linnemannia elongata AG-77</name>
    <dbReference type="NCBI Taxonomy" id="1314771"/>
    <lineage>
        <taxon>Eukaryota</taxon>
        <taxon>Fungi</taxon>
        <taxon>Fungi incertae sedis</taxon>
        <taxon>Mucoromycota</taxon>
        <taxon>Mortierellomycotina</taxon>
        <taxon>Mortierellomycetes</taxon>
        <taxon>Mortierellales</taxon>
        <taxon>Mortierellaceae</taxon>
        <taxon>Linnemannia</taxon>
    </lineage>
</organism>
<dbReference type="InterPro" id="IPR029069">
    <property type="entry name" value="HotDog_dom_sf"/>
</dbReference>
<dbReference type="InterPro" id="IPR051490">
    <property type="entry name" value="THEM6_lcsJ_thioesterase"/>
</dbReference>
<gene>
    <name evidence="2" type="ORF">K457DRAFT_576924</name>
</gene>
<dbReference type="SUPFAM" id="SSF54637">
    <property type="entry name" value="Thioesterase/thiol ester dehydrase-isomerase"/>
    <property type="match status" value="1"/>
</dbReference>
<dbReference type="EMBL" id="KV442014">
    <property type="protein sequence ID" value="OAQ35442.1"/>
    <property type="molecule type" value="Genomic_DNA"/>
</dbReference>
<evidence type="ECO:0000313" key="3">
    <source>
        <dbReference type="Proteomes" id="UP000078512"/>
    </source>
</evidence>
<evidence type="ECO:0008006" key="4">
    <source>
        <dbReference type="Google" id="ProtNLM"/>
    </source>
</evidence>
<evidence type="ECO:0000256" key="1">
    <source>
        <dbReference type="ARBA" id="ARBA00038476"/>
    </source>
</evidence>
<proteinExistence type="inferred from homology"/>
<name>A0A197KCL1_9FUNG</name>
<comment type="similarity">
    <text evidence="1">Belongs to the lcsJ thioesterase family.</text>
</comment>
<dbReference type="Pfam" id="PF13279">
    <property type="entry name" value="4HBT_2"/>
    <property type="match status" value="1"/>
</dbReference>
<dbReference type="Proteomes" id="UP000078512">
    <property type="component" value="Unassembled WGS sequence"/>
</dbReference>
<dbReference type="AlphaFoldDB" id="A0A197KCL1"/>
<accession>A0A197KCL1</accession>